<dbReference type="GO" id="GO:0035556">
    <property type="term" value="P:intracellular signal transduction"/>
    <property type="evidence" value="ECO:0007669"/>
    <property type="project" value="TreeGrafter"/>
</dbReference>
<feature type="compositionally biased region" description="Basic and acidic residues" evidence="3">
    <location>
        <begin position="727"/>
        <end position="739"/>
    </location>
</feature>
<evidence type="ECO:0000256" key="3">
    <source>
        <dbReference type="SAM" id="MobiDB-lite"/>
    </source>
</evidence>
<dbReference type="Pfam" id="PF03909">
    <property type="entry name" value="BSD"/>
    <property type="match status" value="1"/>
</dbReference>
<dbReference type="FunFam" id="1.25.10.10:FF:000247">
    <property type="entry name" value="calcium-binding protein 39"/>
    <property type="match status" value="1"/>
</dbReference>
<organism evidence="5">
    <name type="scientific">Sesamum radiatum</name>
    <name type="common">Black benniseed</name>
    <dbReference type="NCBI Taxonomy" id="300843"/>
    <lineage>
        <taxon>Eukaryota</taxon>
        <taxon>Viridiplantae</taxon>
        <taxon>Streptophyta</taxon>
        <taxon>Embryophyta</taxon>
        <taxon>Tracheophyta</taxon>
        <taxon>Spermatophyta</taxon>
        <taxon>Magnoliopsida</taxon>
        <taxon>eudicotyledons</taxon>
        <taxon>Gunneridae</taxon>
        <taxon>Pentapetalae</taxon>
        <taxon>asterids</taxon>
        <taxon>lamiids</taxon>
        <taxon>Lamiales</taxon>
        <taxon>Pedaliaceae</taxon>
        <taxon>Sesamum</taxon>
    </lineage>
</organism>
<evidence type="ECO:0000256" key="2">
    <source>
        <dbReference type="SAM" id="Coils"/>
    </source>
</evidence>
<dbReference type="Gene3D" id="1.10.3970.10">
    <property type="entry name" value="BSD domain"/>
    <property type="match status" value="1"/>
</dbReference>
<proteinExistence type="inferred from homology"/>
<dbReference type="InterPro" id="IPR035925">
    <property type="entry name" value="BSD_dom_sf"/>
</dbReference>
<dbReference type="InterPro" id="IPR011989">
    <property type="entry name" value="ARM-like"/>
</dbReference>
<feature type="compositionally biased region" description="Low complexity" evidence="3">
    <location>
        <begin position="744"/>
        <end position="754"/>
    </location>
</feature>
<sequence>MSFSFFKQSRPKTPQELAKAVKDSLMALDSKTVAEVKALEKALEEVEKNIVTMRTMLSGDGEIEPSADQVAQLTLEICNEDVISLLFHKLPTLGWETRKNLVHCWSILLKQKVDSVFCCAKYMENHLELLDFLVVCYDNKEIALTCGHMLRECIKLPTLAKYILESPSFELFFKFVELPNFDIASDAFSTFKDLLTKHATAVSEFLTTHYNEFFEQYEKLLTSANYVTRRQSLKLLSEFLLESPNSNIMKRYIAEVRHLKVMMTLLKDSSKNIQVSAFHIFKVFVANPNKPRDIKVILAKNHEKLLALLHSLSAGKGAEDDQFEEEKELIIKEIERINLLKLNPPPHSLHREVNTQHTYTACIDIQPISLSPPSHIQESLSLQTLLQFKHPDGLLQISLLGTFPDHQPRPLSALHPPPPPANHIINPPPPSSWGFGSTLFRTIASKSESLLDNYYKDLQEFSSGLQKETSVIRQAASRAVQDLPARLESGAAIAQESLEAVGQAIDNVGSTVSEIIGKDLNFASNDGFSNSHLDGDSGNLDKDLNFSGTAKPYSRIEALIRGLQCNIRTYCDEVEESDYNEWKMGFRVEEKREEIERLVEENGVIKEIYDEIVPKKVEEETFWCRYFYKVDKVVKAEEARARIVRRAISAEEEEELSWDVDDDDNDNDEENGEWMSKNDMKKDVEEKGKGVENSQKENVGKEGERNDEDAGVSGTKSVVLVDEENLEERLTCNEKEGSEGKLGSDISVISSQRSSHAEDDLGWDEIEDIGSGDESKIGEHRSPSPSNAVDLRKRLSAAEEDEELTWDIEDDIEPVKS</sequence>
<name>A0AAW2UBG1_SESRA</name>
<dbReference type="InterPro" id="IPR013878">
    <property type="entry name" value="Mo25"/>
</dbReference>
<dbReference type="PROSITE" id="PS50858">
    <property type="entry name" value="BSD"/>
    <property type="match status" value="1"/>
</dbReference>
<dbReference type="SUPFAM" id="SSF48371">
    <property type="entry name" value="ARM repeat"/>
    <property type="match status" value="1"/>
</dbReference>
<evidence type="ECO:0000313" key="5">
    <source>
        <dbReference type="EMBL" id="KAL0414624.1"/>
    </source>
</evidence>
<dbReference type="Gene3D" id="1.25.10.10">
    <property type="entry name" value="Leucine-rich Repeat Variant"/>
    <property type="match status" value="1"/>
</dbReference>
<evidence type="ECO:0000256" key="1">
    <source>
        <dbReference type="ARBA" id="ARBA00011012"/>
    </source>
</evidence>
<comment type="caution">
    <text evidence="5">The sequence shown here is derived from an EMBL/GenBank/DDBJ whole genome shotgun (WGS) entry which is preliminary data.</text>
</comment>
<feature type="domain" description="BSD" evidence="4">
    <location>
        <begin position="582"/>
        <end position="634"/>
    </location>
</feature>
<dbReference type="GO" id="GO:0043539">
    <property type="term" value="F:protein serine/threonine kinase activator activity"/>
    <property type="evidence" value="ECO:0007669"/>
    <property type="project" value="TreeGrafter"/>
</dbReference>
<dbReference type="EMBL" id="JACGWJ010000006">
    <property type="protein sequence ID" value="KAL0414624.1"/>
    <property type="molecule type" value="Genomic_DNA"/>
</dbReference>
<protein>
    <submittedName>
        <fullName evidence="5">Protein Mo25</fullName>
    </submittedName>
</protein>
<accession>A0AAW2UBG1</accession>
<keyword evidence="2" id="KW-0175">Coiled coil</keyword>
<dbReference type="InterPro" id="IPR005607">
    <property type="entry name" value="BSD_dom"/>
</dbReference>
<reference evidence="5" key="2">
    <citation type="journal article" date="2024" name="Plant">
        <title>Genomic evolution and insights into agronomic trait innovations of Sesamum species.</title>
        <authorList>
            <person name="Miao H."/>
            <person name="Wang L."/>
            <person name="Qu L."/>
            <person name="Liu H."/>
            <person name="Sun Y."/>
            <person name="Le M."/>
            <person name="Wang Q."/>
            <person name="Wei S."/>
            <person name="Zheng Y."/>
            <person name="Lin W."/>
            <person name="Duan Y."/>
            <person name="Cao H."/>
            <person name="Xiong S."/>
            <person name="Wang X."/>
            <person name="Wei L."/>
            <person name="Li C."/>
            <person name="Ma Q."/>
            <person name="Ju M."/>
            <person name="Zhao R."/>
            <person name="Li G."/>
            <person name="Mu C."/>
            <person name="Tian Q."/>
            <person name="Mei H."/>
            <person name="Zhang T."/>
            <person name="Gao T."/>
            <person name="Zhang H."/>
        </authorList>
    </citation>
    <scope>NUCLEOTIDE SEQUENCE</scope>
    <source>
        <strain evidence="5">G02</strain>
    </source>
</reference>
<gene>
    <name evidence="5" type="ORF">Sradi_1664100</name>
</gene>
<feature type="compositionally biased region" description="Acidic residues" evidence="3">
    <location>
        <begin position="654"/>
        <end position="672"/>
    </location>
</feature>
<dbReference type="PANTHER" id="PTHR10182">
    <property type="entry name" value="CALCIUM-BINDING PROTEIN 39-RELATED"/>
    <property type="match status" value="1"/>
</dbReference>
<feature type="compositionally biased region" description="Acidic residues" evidence="3">
    <location>
        <begin position="760"/>
        <end position="771"/>
    </location>
</feature>
<reference evidence="5" key="1">
    <citation type="submission" date="2020-06" db="EMBL/GenBank/DDBJ databases">
        <authorList>
            <person name="Li T."/>
            <person name="Hu X."/>
            <person name="Zhang T."/>
            <person name="Song X."/>
            <person name="Zhang H."/>
            <person name="Dai N."/>
            <person name="Sheng W."/>
            <person name="Hou X."/>
            <person name="Wei L."/>
        </authorList>
    </citation>
    <scope>NUCLEOTIDE SEQUENCE</scope>
    <source>
        <strain evidence="5">G02</strain>
        <tissue evidence="5">Leaf</tissue>
    </source>
</reference>
<dbReference type="InterPro" id="IPR016024">
    <property type="entry name" value="ARM-type_fold"/>
</dbReference>
<feature type="region of interest" description="Disordered" evidence="3">
    <location>
        <begin position="654"/>
        <end position="817"/>
    </location>
</feature>
<evidence type="ECO:0000259" key="4">
    <source>
        <dbReference type="PROSITE" id="PS50858"/>
    </source>
</evidence>
<dbReference type="SMART" id="SM00751">
    <property type="entry name" value="BSD"/>
    <property type="match status" value="1"/>
</dbReference>
<dbReference type="AlphaFoldDB" id="A0AAW2UBG1"/>
<feature type="compositionally biased region" description="Acidic residues" evidence="3">
    <location>
        <begin position="798"/>
        <end position="817"/>
    </location>
</feature>
<dbReference type="PANTHER" id="PTHR10182:SF3">
    <property type="entry name" value="PROTEIN MO25"/>
    <property type="match status" value="1"/>
</dbReference>
<comment type="similarity">
    <text evidence="1">Belongs to the Mo25 family.</text>
</comment>
<feature type="compositionally biased region" description="Basic and acidic residues" evidence="3">
    <location>
        <begin position="773"/>
        <end position="782"/>
    </location>
</feature>
<dbReference type="SUPFAM" id="SSF140383">
    <property type="entry name" value="BSD domain-like"/>
    <property type="match status" value="1"/>
</dbReference>
<feature type="compositionally biased region" description="Basic and acidic residues" evidence="3">
    <location>
        <begin position="676"/>
        <end position="704"/>
    </location>
</feature>
<feature type="coiled-coil region" evidence="2">
    <location>
        <begin position="29"/>
        <end position="56"/>
    </location>
</feature>
<dbReference type="Pfam" id="PF08569">
    <property type="entry name" value="Mo25"/>
    <property type="match status" value="1"/>
</dbReference>